<dbReference type="InterPro" id="IPR038718">
    <property type="entry name" value="SNF2-like_sf"/>
</dbReference>
<dbReference type="InterPro" id="IPR000330">
    <property type="entry name" value="SNF2_N"/>
</dbReference>
<dbReference type="Proteomes" id="UP000654075">
    <property type="component" value="Unassembled WGS sequence"/>
</dbReference>
<dbReference type="PANTHER" id="PTHR10799">
    <property type="entry name" value="SNF2/RAD54 HELICASE FAMILY"/>
    <property type="match status" value="1"/>
</dbReference>
<organism evidence="2 3">
    <name type="scientific">Polarella glacialis</name>
    <name type="common">Dinoflagellate</name>
    <dbReference type="NCBI Taxonomy" id="89957"/>
    <lineage>
        <taxon>Eukaryota</taxon>
        <taxon>Sar</taxon>
        <taxon>Alveolata</taxon>
        <taxon>Dinophyceae</taxon>
        <taxon>Suessiales</taxon>
        <taxon>Suessiaceae</taxon>
        <taxon>Polarella</taxon>
    </lineage>
</organism>
<dbReference type="InterPro" id="IPR027417">
    <property type="entry name" value="P-loop_NTPase"/>
</dbReference>
<dbReference type="AlphaFoldDB" id="A0A813EBD6"/>
<keyword evidence="3" id="KW-1185">Reference proteome</keyword>
<name>A0A813EBD6_POLGL</name>
<protein>
    <recommendedName>
        <fullName evidence="1">Helicase ATP-binding domain-containing protein</fullName>
    </recommendedName>
</protein>
<accession>A0A813EBD6</accession>
<evidence type="ECO:0000313" key="3">
    <source>
        <dbReference type="Proteomes" id="UP000654075"/>
    </source>
</evidence>
<evidence type="ECO:0000313" key="2">
    <source>
        <dbReference type="EMBL" id="CAE8597560.1"/>
    </source>
</evidence>
<dbReference type="InterPro" id="IPR014001">
    <property type="entry name" value="Helicase_ATP-bd"/>
</dbReference>
<dbReference type="PROSITE" id="PS51192">
    <property type="entry name" value="HELICASE_ATP_BIND_1"/>
    <property type="match status" value="1"/>
</dbReference>
<comment type="caution">
    <text evidence="2">The sequence shown here is derived from an EMBL/GenBank/DDBJ whole genome shotgun (WGS) entry which is preliminary data.</text>
</comment>
<evidence type="ECO:0000259" key="1">
    <source>
        <dbReference type="PROSITE" id="PS51192"/>
    </source>
</evidence>
<dbReference type="EMBL" id="CAJNNV010009583">
    <property type="protein sequence ID" value="CAE8597560.1"/>
    <property type="molecule type" value="Genomic_DNA"/>
</dbReference>
<dbReference type="Pfam" id="PF00176">
    <property type="entry name" value="SNF2-rel_dom"/>
    <property type="match status" value="1"/>
</dbReference>
<gene>
    <name evidence="2" type="ORF">PGLA1383_LOCUS16000</name>
</gene>
<feature type="domain" description="Helicase ATP-binding" evidence="1">
    <location>
        <begin position="2"/>
        <end position="190"/>
    </location>
</feature>
<sequence length="190" mass="19548">MAANAENGLGSLLADEMGLGKTLQTLALLLYLRESGRLHRPVLVVSPLSVMSNWKAEIASWAPGLRAHVYHGPGRKLPANCSLSRQGVSLPTITATTIATTTTTTMTTESSEFSGDPAALLSLPSSVKTSSAASPPVSGIAGVSESLPAGGPAGEAEVVLTTYSTLREDWALLSATARFGGMVLDEAQAI</sequence>
<dbReference type="Gene3D" id="3.40.50.10810">
    <property type="entry name" value="Tandem AAA-ATPase domain"/>
    <property type="match status" value="1"/>
</dbReference>
<dbReference type="SUPFAM" id="SSF52540">
    <property type="entry name" value="P-loop containing nucleoside triphosphate hydrolases"/>
    <property type="match status" value="1"/>
</dbReference>
<proteinExistence type="predicted"/>
<reference evidence="2" key="1">
    <citation type="submission" date="2021-02" db="EMBL/GenBank/DDBJ databases">
        <authorList>
            <person name="Dougan E. K."/>
            <person name="Rhodes N."/>
            <person name="Thang M."/>
            <person name="Chan C."/>
        </authorList>
    </citation>
    <scope>NUCLEOTIDE SEQUENCE</scope>
</reference>
<dbReference type="GO" id="GO:0005524">
    <property type="term" value="F:ATP binding"/>
    <property type="evidence" value="ECO:0007669"/>
    <property type="project" value="InterPro"/>
</dbReference>